<dbReference type="EnsemblMetazoa" id="tetur10g04860.1">
    <property type="protein sequence ID" value="tetur10g04860.1"/>
    <property type="gene ID" value="tetur10g04860"/>
</dbReference>
<dbReference type="eggNOG" id="KOG2259">
    <property type="taxonomic scope" value="Eukaryota"/>
</dbReference>
<evidence type="ECO:0000313" key="5">
    <source>
        <dbReference type="EnsemblMetazoa" id="tetur10g04860.1"/>
    </source>
</evidence>
<protein>
    <recommendedName>
        <fullName evidence="7">Integrator complex subunit 4</fullName>
    </recommendedName>
</protein>
<dbReference type="PANTHER" id="PTHR20938:SF0">
    <property type="entry name" value="INTEGRATOR COMPLEX SUBUNIT 4"/>
    <property type="match status" value="1"/>
</dbReference>
<dbReference type="Pfam" id="PF25458">
    <property type="entry name" value="INTS4_C"/>
    <property type="match status" value="1"/>
</dbReference>
<dbReference type="InterPro" id="IPR016024">
    <property type="entry name" value="ARM-type_fold"/>
</dbReference>
<dbReference type="InterPro" id="IPR056235">
    <property type="entry name" value="INTS4_8HBD"/>
</dbReference>
<organism evidence="5 6">
    <name type="scientific">Tetranychus urticae</name>
    <name type="common">Two-spotted spider mite</name>
    <dbReference type="NCBI Taxonomy" id="32264"/>
    <lineage>
        <taxon>Eukaryota</taxon>
        <taxon>Metazoa</taxon>
        <taxon>Ecdysozoa</taxon>
        <taxon>Arthropoda</taxon>
        <taxon>Chelicerata</taxon>
        <taxon>Arachnida</taxon>
        <taxon>Acari</taxon>
        <taxon>Acariformes</taxon>
        <taxon>Trombidiformes</taxon>
        <taxon>Prostigmata</taxon>
        <taxon>Eleutherengona</taxon>
        <taxon>Raphignathae</taxon>
        <taxon>Tetranychoidea</taxon>
        <taxon>Tetranychidae</taxon>
        <taxon>Tetranychus</taxon>
    </lineage>
</organism>
<dbReference type="Pfam" id="PF24493">
    <property type="entry name" value="INTS4_8HBD"/>
    <property type="match status" value="1"/>
</dbReference>
<evidence type="ECO:0000259" key="3">
    <source>
        <dbReference type="Pfam" id="PF24493"/>
    </source>
</evidence>
<gene>
    <name evidence="5" type="primary">107363761</name>
</gene>
<dbReference type="SUPFAM" id="SSF48371">
    <property type="entry name" value="ARM repeat"/>
    <property type="match status" value="1"/>
</dbReference>
<dbReference type="GO" id="GO:0016180">
    <property type="term" value="P:snRNA processing"/>
    <property type="evidence" value="ECO:0007669"/>
    <property type="project" value="TreeGrafter"/>
</dbReference>
<dbReference type="InterPro" id="IPR011989">
    <property type="entry name" value="ARM-like"/>
</dbReference>
<dbReference type="KEGG" id="tut:107363761"/>
<reference evidence="6" key="1">
    <citation type="submission" date="2011-08" db="EMBL/GenBank/DDBJ databases">
        <authorList>
            <person name="Rombauts S."/>
        </authorList>
    </citation>
    <scope>NUCLEOTIDE SEQUENCE</scope>
    <source>
        <strain evidence="6">London</strain>
    </source>
</reference>
<dbReference type="EMBL" id="CAEY01000040">
    <property type="status" value="NOT_ANNOTATED_CDS"/>
    <property type="molecule type" value="Genomic_DNA"/>
</dbReference>
<dbReference type="Gene3D" id="1.25.10.10">
    <property type="entry name" value="Leucine-rich Repeat Variant"/>
    <property type="match status" value="1"/>
</dbReference>
<dbReference type="AlphaFoldDB" id="T1KFY9"/>
<evidence type="ECO:0000256" key="2">
    <source>
        <dbReference type="ARBA" id="ARBA00023242"/>
    </source>
</evidence>
<reference evidence="5" key="2">
    <citation type="submission" date="2015-06" db="UniProtKB">
        <authorList>
            <consortium name="EnsemblMetazoa"/>
        </authorList>
    </citation>
    <scope>IDENTIFICATION</scope>
</reference>
<proteinExistence type="predicted"/>
<dbReference type="PANTHER" id="PTHR20938">
    <property type="entry name" value="INTEGRATOR COMPLEX SUBUNIT 4"/>
    <property type="match status" value="1"/>
</dbReference>
<keyword evidence="2" id="KW-0539">Nucleus</keyword>
<evidence type="ECO:0008006" key="7">
    <source>
        <dbReference type="Google" id="ProtNLM"/>
    </source>
</evidence>
<evidence type="ECO:0000256" key="1">
    <source>
        <dbReference type="ARBA" id="ARBA00004123"/>
    </source>
</evidence>
<comment type="subcellular location">
    <subcellularLocation>
        <location evidence="1">Nucleus</location>
    </subcellularLocation>
</comment>
<dbReference type="STRING" id="32264.T1KFY9"/>
<dbReference type="GO" id="GO:0032039">
    <property type="term" value="C:integrator complex"/>
    <property type="evidence" value="ECO:0007669"/>
    <property type="project" value="TreeGrafter"/>
</dbReference>
<accession>T1KFY9</accession>
<dbReference type="Proteomes" id="UP000015104">
    <property type="component" value="Unassembled WGS sequence"/>
</dbReference>
<feature type="domain" description="INTS4 8 helical bundle" evidence="3">
    <location>
        <begin position="522"/>
        <end position="717"/>
    </location>
</feature>
<dbReference type="InterPro" id="IPR057412">
    <property type="entry name" value="INTS4_C"/>
</dbReference>
<dbReference type="OrthoDB" id="18190at2759"/>
<sequence>MDDNKLAAIVEEYLPLLGSTKEKLVIGEILTSLLKLITSHPYAGNWELFLKLINASKHLLLTHSSNLIKRHALVLLAHLAPVASDSDMNESGLTSEMQSEFSVIVKILREFSHYFDPRVRSAALNSIYSLHQRGAKLDISLYCEFCEGLTDDYEDCRMASIKLMEVLSHNYADCLVCVGKGDEQIRLVDDAFAKICSMMNDLSIRVRVQAASILGNFTDVAPDFLEQTLDKKLMSNLRKKRSAHERSRENFKSGEWSSGKKWADDAPLEELDPEAINLMDIGACGAFIHGLEDEFLEVRMASLESLCKLAISFPAFAQQSLDFLVDMFNDEIEDIRLKAIQCLSRIGQQNITLRDDQIDIILGVLEDMSIDIREALHDMLGNCKLSSKQSLKACIEKLLYNLRRYPEDKHSLWKCFQKLGTNHPNLVDLIVHELLMIHPFLDLPEPSLEDDAYISVLILVFNAAALCPSITKVFLPHTFKHYSYLQYSYPQEVPHIPDIDSGLERKREQSQHCEGVSESAMSFLSSIFERIRNIMSSPSVSLETQAAVIELSIGDLEKFGEIESSMSHASDFLKQYLKCQMSLRKILSNNNWINTFLLSPLQSNSFRSSLQQILQTTFCLIHQFHGLHPFHLSLILQTRVKALALQLIAVIHGSNQSALTLCDAFLEEVKTLQTHLKLNGMDPDPLTKEMIQEVNKLSSPKPGSVARALQPLFLSSPKLISQAVDLTQLVSSNTIEYLEHLRKSSACINEPNGRSDNPLKFTAGLILTVRLDAMIYNIKDIKTIRLMIHSPDQTNNFILPKLSDFRLMDNNSRESDSRNYRLLTNIYLSHTVWTEPCHVSISIVSDFRETASSFGISQTWASKTGSGIRARPEESLIIELCKPIKLLIAPKQHKKGF</sequence>
<evidence type="ECO:0000313" key="6">
    <source>
        <dbReference type="Proteomes" id="UP000015104"/>
    </source>
</evidence>
<keyword evidence="6" id="KW-1185">Reference proteome</keyword>
<evidence type="ECO:0000259" key="4">
    <source>
        <dbReference type="Pfam" id="PF25458"/>
    </source>
</evidence>
<dbReference type="HOGENOM" id="CLU_012910_1_0_1"/>
<name>T1KFY9_TETUR</name>
<dbReference type="OMA" id="GNRHPDY"/>
<feature type="domain" description="Integrator complex subunit 4/Protein SIEL C-terminal Ig-like" evidence="4">
    <location>
        <begin position="748"/>
        <end position="892"/>
    </location>
</feature>